<keyword evidence="4" id="KW-1185">Reference proteome</keyword>
<dbReference type="InterPro" id="IPR051416">
    <property type="entry name" value="phD-YefM_TA_antitoxins"/>
</dbReference>
<dbReference type="Pfam" id="PF02604">
    <property type="entry name" value="PhdYeFM_antitox"/>
    <property type="match status" value="1"/>
</dbReference>
<protein>
    <recommendedName>
        <fullName evidence="2">Antitoxin</fullName>
    </recommendedName>
</protein>
<evidence type="ECO:0000313" key="4">
    <source>
        <dbReference type="Proteomes" id="UP000316429"/>
    </source>
</evidence>
<dbReference type="Gene3D" id="3.40.1620.10">
    <property type="entry name" value="YefM-like domain"/>
    <property type="match status" value="1"/>
</dbReference>
<evidence type="ECO:0000313" key="3">
    <source>
        <dbReference type="EMBL" id="TPP11540.1"/>
    </source>
</evidence>
<dbReference type="InterPro" id="IPR036165">
    <property type="entry name" value="YefM-like_sf"/>
</dbReference>
<dbReference type="PANTHER" id="PTHR35377">
    <property type="entry name" value="ANTITOXIN VAPB49-RELATED-RELATED"/>
    <property type="match status" value="1"/>
</dbReference>
<dbReference type="OrthoDB" id="9800503at2"/>
<dbReference type="EMBL" id="VFYP01000001">
    <property type="protein sequence ID" value="TPP11540.1"/>
    <property type="molecule type" value="Genomic_DNA"/>
</dbReference>
<gene>
    <name evidence="3" type="ORF">FJQ55_12265</name>
</gene>
<dbReference type="SUPFAM" id="SSF143120">
    <property type="entry name" value="YefM-like"/>
    <property type="match status" value="1"/>
</dbReference>
<evidence type="ECO:0000256" key="2">
    <source>
        <dbReference type="RuleBase" id="RU362080"/>
    </source>
</evidence>
<accession>A0A504UEM9</accession>
<dbReference type="AlphaFoldDB" id="A0A504UEM9"/>
<sequence>MTTVNIVTAKAHLSELVGKAENGEIIEIERHGKPVARLVAAEAPREPFDFNWLEDVARSMPTTEPDGVRRLRDEDRY</sequence>
<organism evidence="3 4">
    <name type="scientific">Rhizobium glycinendophyticum</name>
    <dbReference type="NCBI Taxonomy" id="2589807"/>
    <lineage>
        <taxon>Bacteria</taxon>
        <taxon>Pseudomonadati</taxon>
        <taxon>Pseudomonadota</taxon>
        <taxon>Alphaproteobacteria</taxon>
        <taxon>Hyphomicrobiales</taxon>
        <taxon>Rhizobiaceae</taxon>
        <taxon>Rhizobium/Agrobacterium group</taxon>
        <taxon>Rhizobium</taxon>
    </lineage>
</organism>
<dbReference type="Proteomes" id="UP000316429">
    <property type="component" value="Unassembled WGS sequence"/>
</dbReference>
<evidence type="ECO:0000256" key="1">
    <source>
        <dbReference type="ARBA" id="ARBA00009981"/>
    </source>
</evidence>
<dbReference type="PANTHER" id="PTHR35377:SF4">
    <property type="entry name" value="PREVENT-HOST-DEATH FAMILY PROTEIN"/>
    <property type="match status" value="1"/>
</dbReference>
<comment type="function">
    <text evidence="2">Antitoxin component of a type II toxin-antitoxin (TA) system.</text>
</comment>
<dbReference type="RefSeq" id="WP_140828263.1">
    <property type="nucleotide sequence ID" value="NZ_VFYP01000001.1"/>
</dbReference>
<reference evidence="3 4" key="1">
    <citation type="submission" date="2019-06" db="EMBL/GenBank/DDBJ databases">
        <title>Rhizobium sp. CL12 isolated from roots of soybean.</title>
        <authorList>
            <person name="Wang C."/>
        </authorList>
    </citation>
    <scope>NUCLEOTIDE SEQUENCE [LARGE SCALE GENOMIC DNA]</scope>
    <source>
        <strain evidence="3 4">CL12</strain>
    </source>
</reference>
<proteinExistence type="inferred from homology"/>
<dbReference type="NCBIfam" id="TIGR01552">
    <property type="entry name" value="phd_fam"/>
    <property type="match status" value="1"/>
</dbReference>
<dbReference type="InterPro" id="IPR006442">
    <property type="entry name" value="Antitoxin_Phd/YefM"/>
</dbReference>
<comment type="similarity">
    <text evidence="1 2">Belongs to the phD/YefM antitoxin family.</text>
</comment>
<name>A0A504UEM9_9HYPH</name>
<comment type="caution">
    <text evidence="3">The sequence shown here is derived from an EMBL/GenBank/DDBJ whole genome shotgun (WGS) entry which is preliminary data.</text>
</comment>